<evidence type="ECO:0000313" key="1">
    <source>
        <dbReference type="EMBL" id="MBK8891596.1"/>
    </source>
</evidence>
<dbReference type="GO" id="GO:0006261">
    <property type="term" value="P:DNA-templated DNA replication"/>
    <property type="evidence" value="ECO:0007669"/>
    <property type="project" value="TreeGrafter"/>
</dbReference>
<dbReference type="NCBIfam" id="TIGR00678">
    <property type="entry name" value="holB"/>
    <property type="match status" value="1"/>
</dbReference>
<dbReference type="Gene3D" id="3.40.50.300">
    <property type="entry name" value="P-loop containing nucleotide triphosphate hydrolases"/>
    <property type="match status" value="1"/>
</dbReference>
<dbReference type="PANTHER" id="PTHR11669:SF8">
    <property type="entry name" value="DNA POLYMERASE III SUBUNIT DELTA"/>
    <property type="match status" value="1"/>
</dbReference>
<organism evidence="1 2">
    <name type="scientific">Candidatus Dechloromonas phosphorivorans</name>
    <dbReference type="NCBI Taxonomy" id="2899244"/>
    <lineage>
        <taxon>Bacteria</taxon>
        <taxon>Pseudomonadati</taxon>
        <taxon>Pseudomonadota</taxon>
        <taxon>Betaproteobacteria</taxon>
        <taxon>Rhodocyclales</taxon>
        <taxon>Azonexaceae</taxon>
        <taxon>Dechloromonas</taxon>
    </lineage>
</organism>
<keyword evidence="1" id="KW-0808">Transferase</keyword>
<dbReference type="EC" id="2.7.7.7" evidence="1"/>
<dbReference type="Pfam" id="PF13177">
    <property type="entry name" value="DNA_pol3_delta2"/>
    <property type="match status" value="1"/>
</dbReference>
<dbReference type="Proteomes" id="UP000808146">
    <property type="component" value="Unassembled WGS sequence"/>
</dbReference>
<dbReference type="EMBL" id="JADKBR010000017">
    <property type="protein sequence ID" value="MBK8891596.1"/>
    <property type="molecule type" value="Genomic_DNA"/>
</dbReference>
<evidence type="ECO:0000313" key="2">
    <source>
        <dbReference type="Proteomes" id="UP000808146"/>
    </source>
</evidence>
<dbReference type="PANTHER" id="PTHR11669">
    <property type="entry name" value="REPLICATION FACTOR C / DNA POLYMERASE III GAMMA-TAU SUBUNIT"/>
    <property type="match status" value="1"/>
</dbReference>
<dbReference type="GO" id="GO:0003887">
    <property type="term" value="F:DNA-directed DNA polymerase activity"/>
    <property type="evidence" value="ECO:0007669"/>
    <property type="project" value="UniProtKB-EC"/>
</dbReference>
<name>A0A9D7LP19_9RHOO</name>
<dbReference type="InterPro" id="IPR050238">
    <property type="entry name" value="DNA_Rep/Repair_Clamp_Loader"/>
</dbReference>
<accession>A0A9D7LP19</accession>
<proteinExistence type="predicted"/>
<dbReference type="InterPro" id="IPR027417">
    <property type="entry name" value="P-loop_NTPase"/>
</dbReference>
<dbReference type="SUPFAM" id="SSF52540">
    <property type="entry name" value="P-loop containing nucleoside triphosphate hydrolases"/>
    <property type="match status" value="1"/>
</dbReference>
<dbReference type="AlphaFoldDB" id="A0A9D7LP19"/>
<sequence>MNVIELHADTWANLQSQRERLPHALLLVGQRGLGKFALAQVFANSLLCEQPLEGAFPCGRCLACNWFEQGNHPDFRLLQPQVMVEEAEEEGGRKRASQQITIDQVRALDDFFNVGAHRAGLKVIVVNPADALNRSAANSLLKTLEEPAPSTLFLMVSSEPSRLLPTIRSRCQLVPVSTPLTVVAVAALVSKGVEQPARWLALAGGSPGLAIELAAAAGEGGWLDLLTRRLGAKDGLDPISLAAELEKVIKESKGKLSLRSVVEAMQKWLVDLTLASNGLPIRYFLSQQATISGLADIIPPACLVRFYRRLLTHRREVEQPLNARLFLEGLFMDYRRLLRH</sequence>
<gene>
    <name evidence="1" type="primary">holB</name>
    <name evidence="1" type="ORF">IPN75_15070</name>
</gene>
<dbReference type="InterPro" id="IPR004622">
    <property type="entry name" value="DNA_pol_HolB"/>
</dbReference>
<keyword evidence="1" id="KW-0548">Nucleotidyltransferase</keyword>
<protein>
    <submittedName>
        <fullName evidence="1">DNA polymerase III subunit delta</fullName>
        <ecNumber evidence="1">2.7.7.7</ecNumber>
    </submittedName>
</protein>
<dbReference type="GO" id="GO:0008408">
    <property type="term" value="F:3'-5' exonuclease activity"/>
    <property type="evidence" value="ECO:0007669"/>
    <property type="project" value="InterPro"/>
</dbReference>
<reference evidence="1" key="1">
    <citation type="submission" date="2020-10" db="EMBL/GenBank/DDBJ databases">
        <title>Connecting structure to function with the recovery of over 1000 high-quality activated sludge metagenome-assembled genomes encoding full-length rRNA genes using long-read sequencing.</title>
        <authorList>
            <person name="Singleton C.M."/>
            <person name="Petriglieri F."/>
            <person name="Kristensen J.M."/>
            <person name="Kirkegaard R.H."/>
            <person name="Michaelsen T.Y."/>
            <person name="Andersen M.H."/>
            <person name="Karst S.M."/>
            <person name="Dueholm M.S."/>
            <person name="Nielsen P.H."/>
            <person name="Albertsen M."/>
        </authorList>
    </citation>
    <scope>NUCLEOTIDE SEQUENCE</scope>
    <source>
        <strain evidence="1">OdNE_18-Q3-R46-58_BAT3C.305</strain>
    </source>
</reference>
<comment type="caution">
    <text evidence="1">The sequence shown here is derived from an EMBL/GenBank/DDBJ whole genome shotgun (WGS) entry which is preliminary data.</text>
</comment>
<dbReference type="GO" id="GO:0009360">
    <property type="term" value="C:DNA polymerase III complex"/>
    <property type="evidence" value="ECO:0007669"/>
    <property type="project" value="TreeGrafter"/>
</dbReference>